<name>A0ABR7VLF6_VIRHA</name>
<reference evidence="1 2" key="1">
    <citation type="submission" date="2020-09" db="EMBL/GenBank/DDBJ databases">
        <title>Draft Genome Sequences of Oil-Oxidizing Bacteria Halomonas titanicae, Marinobacter lutaoensis, and Virgibacillus halodenitrificans Isolated from Highly Saline Environments.</title>
        <authorList>
            <person name="Grouzdev D.S."/>
            <person name="Sokolova D.S."/>
            <person name="Semenova E.M."/>
            <person name="Borzenkov I.A."/>
            <person name="Bidzhieva S.K."/>
            <person name="Poltaraus A.B."/>
            <person name="Nazina T.N."/>
        </authorList>
    </citation>
    <scope>NUCLEOTIDE SEQUENCE [LARGE SCALE GENOMIC DNA]</scope>
    <source>
        <strain evidence="1 2">VKM B-3472D</strain>
    </source>
</reference>
<dbReference type="InterPro" id="IPR006517">
    <property type="entry name" value="Phage_terminase_lsu-like_C"/>
</dbReference>
<proteinExistence type="predicted"/>
<dbReference type="Gene3D" id="3.30.420.240">
    <property type="match status" value="1"/>
</dbReference>
<dbReference type="NCBIfam" id="TIGR01630">
    <property type="entry name" value="psiM2_ORF9"/>
    <property type="match status" value="1"/>
</dbReference>
<evidence type="ECO:0000313" key="1">
    <source>
        <dbReference type="EMBL" id="MBD1222759.1"/>
    </source>
</evidence>
<dbReference type="RefSeq" id="WP_189777949.1">
    <property type="nucleotide sequence ID" value="NZ_JACWEZ010000004.1"/>
</dbReference>
<accession>A0ABR7VLF6</accession>
<sequence>MNNIEMELMLEYLQKHFNQEEIELILNEYSPTGQNGIRKMLSELDMEYFARAYFPKYFNKPMSEFHLSLIQAIDGLIKNEGQRLVIGCPRGNGKSTISSFLAPLYILLFEKLRFLLIVSATEDTGIPFLQMIKDEITSNDALIEDFGKLKSSEKWASNEIWLNNDTACMVRGINGSIRGIRYKSRRVDMILCDDLIKDDVAESETARDKLAETYKSALLNSGDEHTRVCVVGTTVHQEDLISELLSPETTGYKKLFFQAIRSWADNTQLWEQWKKLYTSLEDPNREDNAHDFFIANKEEMLKGANVLWEEKYNYYYLMKKLVDDGEAAFYKDQMCKPKGLDEYVFQNIQYWEQLPSLNECSLVLFADPAMGKGAKKGKGDFSAITIMAKHKETGYMYVIDGISQRMPVNDFVELIVDKAKQYDTLETIGFESVLFQENVADLLKKRLLEEELYHVRVLPVKPRTNKHVRIMNLQPDVVNGVIKFNRDSMTYNTQIKDYNGKGHDDAPDSLQGAWQILKKRRRKRFIVDKPKGW</sequence>
<gene>
    <name evidence="1" type="primary">terL</name>
    <name evidence="1" type="ORF">IC602_09060</name>
</gene>
<dbReference type="InterPro" id="IPR027417">
    <property type="entry name" value="P-loop_NTPase"/>
</dbReference>
<protein>
    <submittedName>
        <fullName evidence="1">Phage terminase large subunit</fullName>
    </submittedName>
</protein>
<dbReference type="EMBL" id="JACWEZ010000004">
    <property type="protein sequence ID" value="MBD1222759.1"/>
    <property type="molecule type" value="Genomic_DNA"/>
</dbReference>
<comment type="caution">
    <text evidence="1">The sequence shown here is derived from an EMBL/GenBank/DDBJ whole genome shotgun (WGS) entry which is preliminary data.</text>
</comment>
<evidence type="ECO:0000313" key="2">
    <source>
        <dbReference type="Proteomes" id="UP000621631"/>
    </source>
</evidence>
<keyword evidence="2" id="KW-1185">Reference proteome</keyword>
<dbReference type="Gene3D" id="3.40.50.300">
    <property type="entry name" value="P-loop containing nucleotide triphosphate hydrolases"/>
    <property type="match status" value="1"/>
</dbReference>
<organism evidence="1 2">
    <name type="scientific">Virgibacillus halodenitrificans</name>
    <name type="common">Bacillus halodenitrificans</name>
    <dbReference type="NCBI Taxonomy" id="1482"/>
    <lineage>
        <taxon>Bacteria</taxon>
        <taxon>Bacillati</taxon>
        <taxon>Bacillota</taxon>
        <taxon>Bacilli</taxon>
        <taxon>Bacillales</taxon>
        <taxon>Bacillaceae</taxon>
        <taxon>Virgibacillus</taxon>
    </lineage>
</organism>
<dbReference type="Proteomes" id="UP000621631">
    <property type="component" value="Unassembled WGS sequence"/>
</dbReference>